<keyword evidence="4 9" id="KW-0812">Transmembrane</keyword>
<gene>
    <name evidence="9 13" type="primary">secD</name>
    <name evidence="13" type="ORF">ENR63_01130</name>
</gene>
<keyword evidence="3 9" id="KW-1003">Cell membrane</keyword>
<dbReference type="NCBIfam" id="TIGR00916">
    <property type="entry name" value="2A0604s01"/>
    <property type="match status" value="1"/>
</dbReference>
<comment type="similarity">
    <text evidence="9">Belongs to the SecD/SecF family. SecD subfamily.</text>
</comment>
<dbReference type="InterPro" id="IPR048634">
    <property type="entry name" value="SecD_SecF_C"/>
</dbReference>
<dbReference type="Gene3D" id="1.20.1640.10">
    <property type="entry name" value="Multidrug efflux transporter AcrB transmembrane domain"/>
    <property type="match status" value="1"/>
</dbReference>
<comment type="subcellular location">
    <subcellularLocation>
        <location evidence="1 9">Cell membrane</location>
        <topology evidence="1 9">Multi-pass membrane protein</topology>
    </subcellularLocation>
</comment>
<protein>
    <recommendedName>
        <fullName evidence="9">Protein translocase subunit SecD</fullName>
    </recommendedName>
</protein>
<dbReference type="GO" id="GO:0043952">
    <property type="term" value="P:protein transport by the Sec complex"/>
    <property type="evidence" value="ECO:0007669"/>
    <property type="project" value="UniProtKB-UniRule"/>
</dbReference>
<reference evidence="13" key="1">
    <citation type="journal article" date="2020" name="mSystems">
        <title>Genome- and Community-Level Interaction Insights into Carbon Utilization and Element Cycling Functions of Hydrothermarchaeota in Hydrothermal Sediment.</title>
        <authorList>
            <person name="Zhou Z."/>
            <person name="Liu Y."/>
            <person name="Xu W."/>
            <person name="Pan J."/>
            <person name="Luo Z.H."/>
            <person name="Li M."/>
        </authorList>
    </citation>
    <scope>NUCLEOTIDE SEQUENCE [LARGE SCALE GENOMIC DNA]</scope>
    <source>
        <strain evidence="13">SpSt-417</strain>
    </source>
</reference>
<name>A0A7C4TJ65_UNCKA</name>
<evidence type="ECO:0000256" key="3">
    <source>
        <dbReference type="ARBA" id="ARBA00022475"/>
    </source>
</evidence>
<feature type="transmembrane region" description="Helical" evidence="9">
    <location>
        <begin position="322"/>
        <end position="342"/>
    </location>
</feature>
<comment type="caution">
    <text evidence="13">The sequence shown here is derived from an EMBL/GenBank/DDBJ whole genome shotgun (WGS) entry which is preliminary data.</text>
</comment>
<dbReference type="PANTHER" id="PTHR30081">
    <property type="entry name" value="PROTEIN-EXPORT MEMBRANE PROTEIN SEC"/>
    <property type="match status" value="1"/>
</dbReference>
<dbReference type="InterPro" id="IPR005791">
    <property type="entry name" value="SecD"/>
</dbReference>
<dbReference type="Pfam" id="PF02355">
    <property type="entry name" value="SecD_SecF_C"/>
    <property type="match status" value="1"/>
</dbReference>
<sequence>MWENLYFKLGLISVLTALAVLIVLPSIPISLNGEPFTIGGYNINLFDGKIAIDLREMKKGLDLEGGVRIVFRAKMDTIAEADRESALQSVKEVISRRVDLLGVSEPYVATSKVGNEYRILLELPGVEDVAQAVNLVGQTAQLHFKELAAGLEWDESKFQEYFFNPNSWVSSGITGADLKGVDVVFNSSNQNSLDSSPQIQLRFTDVGREKFSELARKNINKPIALFLDESAVPLSTPVVSPDLASGLINDPVISGNFSIETAKTLSLQLRAGALPVPVEVLEQRTIGATLGEESVNKSVYAGLVGLTLVAIFMVFTYGRLGLLADIALVIYAILVLAVFKVIPVVLTLPGMAGFILSVCMAADANILVFERIKEEILWGRPHSIAIRLGFERAWSSIKDSNVTSLITSFILFYFGSGPVRGFALTLAIGIAVSLFTSIYVTKTFINVFNVAGVLEKSRRAK</sequence>
<dbReference type="InterPro" id="IPR054384">
    <property type="entry name" value="SecDF_P1_head"/>
</dbReference>
<evidence type="ECO:0000256" key="6">
    <source>
        <dbReference type="ARBA" id="ARBA00022989"/>
    </source>
</evidence>
<comment type="function">
    <text evidence="9">Part of the Sec protein translocase complex. Interacts with the SecYEG preprotein conducting channel. SecDF uses the proton motive force (PMF) to complete protein translocation after the ATP-dependent function of SecA.</text>
</comment>
<dbReference type="GO" id="GO:0065002">
    <property type="term" value="P:intracellular protein transmembrane transport"/>
    <property type="evidence" value="ECO:0007669"/>
    <property type="project" value="UniProtKB-UniRule"/>
</dbReference>
<dbReference type="Pfam" id="PF22599">
    <property type="entry name" value="SecDF_P1_head"/>
    <property type="match status" value="1"/>
</dbReference>
<dbReference type="NCBIfam" id="TIGR01129">
    <property type="entry name" value="secD"/>
    <property type="match status" value="1"/>
</dbReference>
<organism evidence="13">
    <name type="scientific">candidate division WWE3 bacterium</name>
    <dbReference type="NCBI Taxonomy" id="2053526"/>
    <lineage>
        <taxon>Bacteria</taxon>
        <taxon>Katanobacteria</taxon>
    </lineage>
</organism>
<keyword evidence="2 9" id="KW-0813">Transport</keyword>
<keyword evidence="5 9" id="KW-0653">Protein transport</keyword>
<comment type="caution">
    <text evidence="9">Lacks conserved residue(s) required for the propagation of feature annotation.</text>
</comment>
<proteinExistence type="inferred from homology"/>
<dbReference type="EMBL" id="DSRT01000059">
    <property type="protein sequence ID" value="HGW29510.1"/>
    <property type="molecule type" value="Genomic_DNA"/>
</dbReference>
<accession>A0A7C4TJ65</accession>
<evidence type="ECO:0000256" key="4">
    <source>
        <dbReference type="ARBA" id="ARBA00022692"/>
    </source>
</evidence>
<evidence type="ECO:0000256" key="9">
    <source>
        <dbReference type="HAMAP-Rule" id="MF_01463"/>
    </source>
</evidence>
<dbReference type="InterPro" id="IPR055344">
    <property type="entry name" value="SecD_SecF_C_bact"/>
</dbReference>
<evidence type="ECO:0000256" key="8">
    <source>
        <dbReference type="ARBA" id="ARBA00023136"/>
    </source>
</evidence>
<dbReference type="FunFam" id="1.20.1640.10:FF:000004">
    <property type="entry name" value="Protein translocase subunit SecD"/>
    <property type="match status" value="1"/>
</dbReference>
<evidence type="ECO:0000259" key="12">
    <source>
        <dbReference type="Pfam" id="PF22599"/>
    </source>
</evidence>
<evidence type="ECO:0000256" key="5">
    <source>
        <dbReference type="ARBA" id="ARBA00022927"/>
    </source>
</evidence>
<evidence type="ECO:0000256" key="1">
    <source>
        <dbReference type="ARBA" id="ARBA00004651"/>
    </source>
</evidence>
<dbReference type="GO" id="GO:0015450">
    <property type="term" value="F:protein-transporting ATPase activity"/>
    <property type="evidence" value="ECO:0007669"/>
    <property type="project" value="InterPro"/>
</dbReference>
<feature type="transmembrane region" description="Helical" evidence="9">
    <location>
        <begin position="298"/>
        <end position="315"/>
    </location>
</feature>
<dbReference type="Gene3D" id="3.30.70.3220">
    <property type="match status" value="1"/>
</dbReference>
<keyword evidence="6 9" id="KW-1133">Transmembrane helix</keyword>
<dbReference type="HAMAP" id="MF_01463_B">
    <property type="entry name" value="SecD_B"/>
    <property type="match status" value="1"/>
</dbReference>
<feature type="domain" description="Protein translocase subunit SecDF P1" evidence="11">
    <location>
        <begin position="88"/>
        <end position="147"/>
    </location>
</feature>
<dbReference type="InterPro" id="IPR022813">
    <property type="entry name" value="SecD/SecF_arch_bac"/>
</dbReference>
<evidence type="ECO:0000259" key="11">
    <source>
        <dbReference type="Pfam" id="PF21760"/>
    </source>
</evidence>
<keyword evidence="7 9" id="KW-0811">Translocation</keyword>
<keyword evidence="8 9" id="KW-0472">Membrane</keyword>
<evidence type="ECO:0000256" key="2">
    <source>
        <dbReference type="ARBA" id="ARBA00022448"/>
    </source>
</evidence>
<dbReference type="InterPro" id="IPR048631">
    <property type="entry name" value="SecD_1st"/>
</dbReference>
<dbReference type="PANTHER" id="PTHR30081:SF1">
    <property type="entry name" value="PROTEIN TRANSLOCASE SUBUNIT SECD"/>
    <property type="match status" value="1"/>
</dbReference>
<dbReference type="GO" id="GO:0006605">
    <property type="term" value="P:protein targeting"/>
    <property type="evidence" value="ECO:0007669"/>
    <property type="project" value="UniProtKB-UniRule"/>
</dbReference>
<dbReference type="SUPFAM" id="SSF82866">
    <property type="entry name" value="Multidrug efflux transporter AcrB transmembrane domain"/>
    <property type="match status" value="1"/>
</dbReference>
<evidence type="ECO:0000256" key="7">
    <source>
        <dbReference type="ARBA" id="ARBA00023010"/>
    </source>
</evidence>
<dbReference type="GO" id="GO:0005886">
    <property type="term" value="C:plasma membrane"/>
    <property type="evidence" value="ECO:0007669"/>
    <property type="project" value="UniProtKB-SubCell"/>
</dbReference>
<evidence type="ECO:0000313" key="13">
    <source>
        <dbReference type="EMBL" id="HGW29510.1"/>
    </source>
</evidence>
<dbReference type="Pfam" id="PF21760">
    <property type="entry name" value="SecD_1st"/>
    <property type="match status" value="1"/>
</dbReference>
<comment type="subunit">
    <text evidence="9">Forms a complex with SecF. Part of the essential Sec protein translocation apparatus which comprises SecA, SecYEG and auxiliary proteins SecDF. Other proteins may also be involved.</text>
</comment>
<dbReference type="AlphaFoldDB" id="A0A7C4TJ65"/>
<feature type="domain" description="SecDF P1 head subdomain" evidence="12">
    <location>
        <begin position="173"/>
        <end position="276"/>
    </location>
</feature>
<feature type="domain" description="Protein export membrane protein SecD/SecF C-terminal" evidence="10">
    <location>
        <begin position="278"/>
        <end position="446"/>
    </location>
</feature>
<evidence type="ECO:0000259" key="10">
    <source>
        <dbReference type="Pfam" id="PF02355"/>
    </source>
</evidence>
<feature type="transmembrane region" description="Helical" evidence="9">
    <location>
        <begin position="422"/>
        <end position="440"/>
    </location>
</feature>